<dbReference type="InterPro" id="IPR008928">
    <property type="entry name" value="6-hairpin_glycosidase_sf"/>
</dbReference>
<dbReference type="Pfam" id="PF04122">
    <property type="entry name" value="CW_binding_2"/>
    <property type="match status" value="3"/>
</dbReference>
<sequence length="654" mass="70249">MRLVPLRSAAAATVLALAVGLLSAPPAAASAQQPIEETTVASAATSATVTRAAGQSRYETAVELSKRLAPGQNAVFVATGADFPDALSAAAAAGSIGGPVLLTPSSWIQDTVMAEIRRLAPNTIYVLGGPTVVSESVSAKLATIAPVERIHGTNRYETSRTIVSRFFSSSTEMILATGRGYADALAAGAAAGSRKIPALLVDGDKATLDTATMRLIEDSGARTIWLAGGHGAVSIGIEQELRTAGFSVRRYGGATRYDTAAAITAAFRASEPATIFVTTGQDFPDALAAAAVAAQTGAALYLSRATCVPLAPRTAIAAASTVPRVVVGGIAVVSDAAARNTSCGDTAPPPPSWATTHWTFSTTTEAPYLDRPPVNVHDPGIVLDATGLRVMNFGPGGTRADHPVAYAQYGLSALLEYQNTGNTVWLDRALRHAQRLVEIHTDRGDAWHFPYLFDWRNANGQTLKAPWWSAMSQGEALSLFVRLFEETGDTGWRAAADHTWAGLQQPRSAAEPWTTVTDQNLLWFEEYAGNLPPLRVLNGHIFALFGVYDYWKLTGDRTARRYLDGAATSVLTVMPKIRIPGQVSYYCWAPECRSPAWQNWRYHLIHSWQLDTLARLTGDTRFTDWSDLLRRDWSQNARLREEHFEPDPLGFVAE</sequence>
<dbReference type="PANTHER" id="PTHR30032:SF8">
    <property type="entry name" value="GERMINATION-SPECIFIC N-ACETYLMURAMOYL-L-ALANINE AMIDASE"/>
    <property type="match status" value="1"/>
</dbReference>
<feature type="chain" id="PRO_5047426944" description="D-glucuronyl C5-epimerase C-terminal domain-containing protein" evidence="1">
    <location>
        <begin position="32"/>
        <end position="654"/>
    </location>
</feature>
<dbReference type="Proteomes" id="UP000295748">
    <property type="component" value="Chromosome"/>
</dbReference>
<feature type="domain" description="D-glucuronyl C5-epimerase C-terminal" evidence="2">
    <location>
        <begin position="447"/>
        <end position="625"/>
    </location>
</feature>
<evidence type="ECO:0000259" key="2">
    <source>
        <dbReference type="Pfam" id="PF06662"/>
    </source>
</evidence>
<evidence type="ECO:0000313" key="3">
    <source>
        <dbReference type="EMBL" id="QBR88088.1"/>
    </source>
</evidence>
<dbReference type="SUPFAM" id="SSF48208">
    <property type="entry name" value="Six-hairpin glycosidases"/>
    <property type="match status" value="1"/>
</dbReference>
<dbReference type="RefSeq" id="WP_135064279.1">
    <property type="nucleotide sequence ID" value="NZ_CP038266.1"/>
</dbReference>
<dbReference type="InterPro" id="IPR051922">
    <property type="entry name" value="Bact_Sporulation_Assoc"/>
</dbReference>
<dbReference type="PANTHER" id="PTHR30032">
    <property type="entry name" value="N-ACETYLMURAMOYL-L-ALANINE AMIDASE-RELATED"/>
    <property type="match status" value="1"/>
</dbReference>
<keyword evidence="4" id="KW-1185">Reference proteome</keyword>
<dbReference type="Gene3D" id="3.40.50.12090">
    <property type="match status" value="1"/>
</dbReference>
<organism evidence="3 4">
    <name type="scientific">Microbacterium wangchenii</name>
    <dbReference type="NCBI Taxonomy" id="2541726"/>
    <lineage>
        <taxon>Bacteria</taxon>
        <taxon>Bacillati</taxon>
        <taxon>Actinomycetota</taxon>
        <taxon>Actinomycetes</taxon>
        <taxon>Micrococcales</taxon>
        <taxon>Microbacteriaceae</taxon>
        <taxon>Microbacterium</taxon>
    </lineage>
</organism>
<name>A0ABX5SPL5_9MICO</name>
<gene>
    <name evidence="3" type="ORF">E4K62_04885</name>
</gene>
<feature type="signal peptide" evidence="1">
    <location>
        <begin position="1"/>
        <end position="31"/>
    </location>
</feature>
<evidence type="ECO:0000313" key="4">
    <source>
        <dbReference type="Proteomes" id="UP000295748"/>
    </source>
</evidence>
<keyword evidence="1" id="KW-0732">Signal</keyword>
<protein>
    <recommendedName>
        <fullName evidence="2">D-glucuronyl C5-epimerase C-terminal domain-containing protein</fullName>
    </recommendedName>
</protein>
<dbReference type="EMBL" id="CP038266">
    <property type="protein sequence ID" value="QBR88088.1"/>
    <property type="molecule type" value="Genomic_DNA"/>
</dbReference>
<proteinExistence type="predicted"/>
<dbReference type="Pfam" id="PF06662">
    <property type="entry name" value="C5-epim_C"/>
    <property type="match status" value="1"/>
</dbReference>
<evidence type="ECO:0000256" key="1">
    <source>
        <dbReference type="SAM" id="SignalP"/>
    </source>
</evidence>
<dbReference type="InterPro" id="IPR007253">
    <property type="entry name" value="Cell_wall-bd_2"/>
</dbReference>
<reference evidence="3 4" key="1">
    <citation type="submission" date="2019-03" db="EMBL/GenBank/DDBJ databases">
        <authorList>
            <person name="Dong K."/>
        </authorList>
    </citation>
    <scope>NUCLEOTIDE SEQUENCE [LARGE SCALE GENOMIC DNA]</scope>
    <source>
        <strain evidence="4">dk512</strain>
    </source>
</reference>
<dbReference type="InterPro" id="IPR010598">
    <property type="entry name" value="C5-epim_C"/>
</dbReference>
<accession>A0ABX5SPL5</accession>